<feature type="region of interest" description="Disordered" evidence="1">
    <location>
        <begin position="47"/>
        <end position="66"/>
    </location>
</feature>
<evidence type="ECO:0000313" key="4">
    <source>
        <dbReference type="Proteomes" id="UP001589896"/>
    </source>
</evidence>
<evidence type="ECO:0000256" key="1">
    <source>
        <dbReference type="SAM" id="MobiDB-lite"/>
    </source>
</evidence>
<dbReference type="InterPro" id="IPR013780">
    <property type="entry name" value="Glyco_hydro_b"/>
</dbReference>
<evidence type="ECO:0000259" key="2">
    <source>
        <dbReference type="Pfam" id="PF06964"/>
    </source>
</evidence>
<dbReference type="SUPFAM" id="SSF51011">
    <property type="entry name" value="Glycosyl hydrolase domain"/>
    <property type="match status" value="1"/>
</dbReference>
<reference evidence="3 4" key="1">
    <citation type="submission" date="2024-09" db="EMBL/GenBank/DDBJ databases">
        <authorList>
            <person name="Sun Q."/>
            <person name="Mori K."/>
        </authorList>
    </citation>
    <scope>NUCLEOTIDE SEQUENCE [LARGE SCALE GENOMIC DNA]</scope>
    <source>
        <strain evidence="3 4">KCTC 23076</strain>
    </source>
</reference>
<dbReference type="Pfam" id="PF06964">
    <property type="entry name" value="Alpha-L-AF_C"/>
    <property type="match status" value="1"/>
</dbReference>
<dbReference type="Proteomes" id="UP001589896">
    <property type="component" value="Unassembled WGS sequence"/>
</dbReference>
<sequence length="91" mass="9795">MTFDEDSGSAAVFVVNRDLRDSTTVRIDVRDLGVGRVAEAVTLHDDDPCARNTREQPERVGLTPNGSAGIEDGILTVVLPSVSWSAISLQR</sequence>
<organism evidence="3 4">
    <name type="scientific">Lysobacter korlensis</name>
    <dbReference type="NCBI Taxonomy" id="553636"/>
    <lineage>
        <taxon>Bacteria</taxon>
        <taxon>Pseudomonadati</taxon>
        <taxon>Pseudomonadota</taxon>
        <taxon>Gammaproteobacteria</taxon>
        <taxon>Lysobacterales</taxon>
        <taxon>Lysobacteraceae</taxon>
        <taxon>Lysobacter</taxon>
    </lineage>
</organism>
<accession>A0ABV6RS98</accession>
<dbReference type="InterPro" id="IPR010720">
    <property type="entry name" value="Alpha-L-AF_C"/>
</dbReference>
<feature type="compositionally biased region" description="Basic and acidic residues" evidence="1">
    <location>
        <begin position="47"/>
        <end position="58"/>
    </location>
</feature>
<gene>
    <name evidence="3" type="ORF">ACFFGH_13165</name>
</gene>
<comment type="caution">
    <text evidence="3">The sequence shown here is derived from an EMBL/GenBank/DDBJ whole genome shotgun (WGS) entry which is preliminary data.</text>
</comment>
<dbReference type="RefSeq" id="WP_386668947.1">
    <property type="nucleotide sequence ID" value="NZ_JBHLTG010000002.1"/>
</dbReference>
<name>A0ABV6RS98_9GAMM</name>
<dbReference type="EMBL" id="JBHLTG010000002">
    <property type="protein sequence ID" value="MFC0678793.1"/>
    <property type="molecule type" value="Genomic_DNA"/>
</dbReference>
<protein>
    <submittedName>
        <fullName evidence="3">Alpha-L-arabinofuranosidase C-terminal domain-containing protein</fullName>
    </submittedName>
</protein>
<proteinExistence type="predicted"/>
<evidence type="ECO:0000313" key="3">
    <source>
        <dbReference type="EMBL" id="MFC0678793.1"/>
    </source>
</evidence>
<keyword evidence="4" id="KW-1185">Reference proteome</keyword>
<dbReference type="Gene3D" id="2.60.40.1180">
    <property type="entry name" value="Golgi alpha-mannosidase II"/>
    <property type="match status" value="1"/>
</dbReference>
<feature type="domain" description="Alpha-L-arabinofuranosidase C-terminal" evidence="2">
    <location>
        <begin position="19"/>
        <end position="83"/>
    </location>
</feature>